<keyword evidence="3" id="KW-1185">Reference proteome</keyword>
<comment type="caution">
    <text evidence="2">The sequence shown here is derived from an EMBL/GenBank/DDBJ whole genome shotgun (WGS) entry which is preliminary data.</text>
</comment>
<feature type="compositionally biased region" description="Polar residues" evidence="1">
    <location>
        <begin position="127"/>
        <end position="146"/>
    </location>
</feature>
<protein>
    <submittedName>
        <fullName evidence="2">Uncharacterized protein</fullName>
    </submittedName>
</protein>
<organism evidence="2 3">
    <name type="scientific">Crotalaria pallida</name>
    <name type="common">Smooth rattlebox</name>
    <name type="synonym">Crotalaria striata</name>
    <dbReference type="NCBI Taxonomy" id="3830"/>
    <lineage>
        <taxon>Eukaryota</taxon>
        <taxon>Viridiplantae</taxon>
        <taxon>Streptophyta</taxon>
        <taxon>Embryophyta</taxon>
        <taxon>Tracheophyta</taxon>
        <taxon>Spermatophyta</taxon>
        <taxon>Magnoliopsida</taxon>
        <taxon>eudicotyledons</taxon>
        <taxon>Gunneridae</taxon>
        <taxon>Pentapetalae</taxon>
        <taxon>rosids</taxon>
        <taxon>fabids</taxon>
        <taxon>Fabales</taxon>
        <taxon>Fabaceae</taxon>
        <taxon>Papilionoideae</taxon>
        <taxon>50 kb inversion clade</taxon>
        <taxon>genistoids sensu lato</taxon>
        <taxon>core genistoids</taxon>
        <taxon>Crotalarieae</taxon>
        <taxon>Crotalaria</taxon>
    </lineage>
</organism>
<feature type="region of interest" description="Disordered" evidence="1">
    <location>
        <begin position="1"/>
        <end position="27"/>
    </location>
</feature>
<evidence type="ECO:0000313" key="3">
    <source>
        <dbReference type="Proteomes" id="UP001372338"/>
    </source>
</evidence>
<feature type="compositionally biased region" description="Polar residues" evidence="1">
    <location>
        <begin position="153"/>
        <end position="162"/>
    </location>
</feature>
<reference evidence="2 3" key="1">
    <citation type="submission" date="2024-01" db="EMBL/GenBank/DDBJ databases">
        <title>The genomes of 5 underutilized Papilionoideae crops provide insights into root nodulation and disease resistanc.</title>
        <authorList>
            <person name="Yuan L."/>
        </authorList>
    </citation>
    <scope>NUCLEOTIDE SEQUENCE [LARGE SCALE GENOMIC DNA]</scope>
    <source>
        <strain evidence="2">ZHUSHIDOU_FW_LH</strain>
        <tissue evidence="2">Leaf</tissue>
    </source>
</reference>
<name>A0AAN9DYZ2_CROPI</name>
<sequence>MPVMKPNPTHDPPSEKSGEAVVEEDQDEILHGDWLTVRRKKLSGKGKGKILTPNSAGMIVKLGQVAIGKLPIMQGIGSLNLLAFPPTPTSLGQSRGKSKNNNNGKKRARKDALLGQQGSKDRGKPMQNATNDHVQLNTEWTQPNSELTRDNMKNNSTLNDSSTRSRKAIQKPVQGEFARMPGFDLGEGIIISGNLVRGTLHEPKEGRSLKAKPPDVLAAVKPSTSISAVGAFKPAAKEDHQVMIMDEGVADATVAVSSMILDSRQ</sequence>
<accession>A0AAN9DYZ2</accession>
<evidence type="ECO:0000313" key="2">
    <source>
        <dbReference type="EMBL" id="KAK7243514.1"/>
    </source>
</evidence>
<gene>
    <name evidence="2" type="ORF">RIF29_38313</name>
</gene>
<dbReference type="EMBL" id="JAYWIO010000008">
    <property type="protein sequence ID" value="KAK7243514.1"/>
    <property type="molecule type" value="Genomic_DNA"/>
</dbReference>
<evidence type="ECO:0000256" key="1">
    <source>
        <dbReference type="SAM" id="MobiDB-lite"/>
    </source>
</evidence>
<proteinExistence type="predicted"/>
<dbReference type="Proteomes" id="UP001372338">
    <property type="component" value="Unassembled WGS sequence"/>
</dbReference>
<dbReference type="AlphaFoldDB" id="A0AAN9DYZ2"/>
<feature type="region of interest" description="Disordered" evidence="1">
    <location>
        <begin position="87"/>
        <end position="169"/>
    </location>
</feature>